<reference evidence="2" key="1">
    <citation type="journal article" date="2016" name="Mol. Ecol. Resour.">
        <title>Evaluation of the impact of RNA preservation methods of spiders for de novo transcriptome assembly.</title>
        <authorList>
            <person name="Kono N."/>
            <person name="Nakamura H."/>
            <person name="Ito Y."/>
            <person name="Tomita M."/>
            <person name="Arakawa K."/>
        </authorList>
    </citation>
    <scope>NUCLEOTIDE SEQUENCE</scope>
    <source>
        <tissue evidence="2">Whole body</tissue>
    </source>
</reference>
<keyword evidence="1" id="KW-1133">Transmembrane helix</keyword>
<organism evidence="2">
    <name type="scientific">Parasteatoda tepidariorum</name>
    <name type="common">Common house spider</name>
    <name type="synonym">Achaearanea tepidariorum</name>
    <dbReference type="NCBI Taxonomy" id="114398"/>
    <lineage>
        <taxon>Eukaryota</taxon>
        <taxon>Metazoa</taxon>
        <taxon>Ecdysozoa</taxon>
        <taxon>Arthropoda</taxon>
        <taxon>Chelicerata</taxon>
        <taxon>Arachnida</taxon>
        <taxon>Araneae</taxon>
        <taxon>Araneomorphae</taxon>
        <taxon>Entelegynae</taxon>
        <taxon>Araneoidea</taxon>
        <taxon>Theridiidae</taxon>
        <taxon>Parasteatoda</taxon>
    </lineage>
</organism>
<feature type="transmembrane region" description="Helical" evidence="1">
    <location>
        <begin position="180"/>
        <end position="198"/>
    </location>
</feature>
<accession>A0A2L2YJ22</accession>
<dbReference type="PANTHER" id="PTHR33964:SF1">
    <property type="entry name" value="RE45066P"/>
    <property type="match status" value="1"/>
</dbReference>
<keyword evidence="1" id="KW-0812">Transmembrane</keyword>
<evidence type="ECO:0000256" key="1">
    <source>
        <dbReference type="SAM" id="Phobius"/>
    </source>
</evidence>
<dbReference type="AlphaFoldDB" id="A0A2L2YJ22"/>
<dbReference type="PANTHER" id="PTHR33964">
    <property type="entry name" value="RE45066P-RELATED"/>
    <property type="match status" value="1"/>
</dbReference>
<dbReference type="EMBL" id="IAAA01021862">
    <property type="protein sequence ID" value="LAA08123.1"/>
    <property type="molecule type" value="mRNA"/>
</dbReference>
<dbReference type="OrthoDB" id="10051804at2759"/>
<protein>
    <submittedName>
        <fullName evidence="2">Uncharacterized protein</fullName>
    </submittedName>
</protein>
<sequence>MEELKVFTNNQDLAFAQTEEELSQTCHHLQEAMQCVNSFTSRCFDSGQIDLYRQMTKGAQSLLTDLCTEDSKFRKEYLIHASCYRNLSADYRRCADSYLLQQEAAKKDNLSVQDRLRRSCCLFDGYRECTRIAVEQKCNVEAARLGEQIITKAGGPMVQTHCASFKHDSEDCRMASSGNFLSSFPTSLILIVIVSIVFSRHYL</sequence>
<evidence type="ECO:0000313" key="2">
    <source>
        <dbReference type="EMBL" id="LAA08119.1"/>
    </source>
</evidence>
<proteinExistence type="evidence at transcript level"/>
<name>A0A2L2YJ22_PARTP</name>
<keyword evidence="1" id="KW-0472">Membrane</keyword>
<dbReference type="EMBL" id="IAAA01021861">
    <property type="protein sequence ID" value="LAA08119.1"/>
    <property type="molecule type" value="mRNA"/>
</dbReference>